<dbReference type="EMBL" id="LJIJ01000066">
    <property type="protein sequence ID" value="ODN03703.1"/>
    <property type="molecule type" value="Genomic_DNA"/>
</dbReference>
<dbReference type="CDD" id="cd18186">
    <property type="entry name" value="BTB_POZ_ZBTB_KLHL-like"/>
    <property type="match status" value="1"/>
</dbReference>
<dbReference type="Proteomes" id="UP000094527">
    <property type="component" value="Unassembled WGS sequence"/>
</dbReference>
<dbReference type="SUPFAM" id="SSF54695">
    <property type="entry name" value="POZ domain"/>
    <property type="match status" value="1"/>
</dbReference>
<dbReference type="InterPro" id="IPR011333">
    <property type="entry name" value="SKP1/BTB/POZ_sf"/>
</dbReference>
<dbReference type="PANTHER" id="PTHR24413">
    <property type="entry name" value="SPECKLE-TYPE POZ PROTEIN"/>
    <property type="match status" value="1"/>
</dbReference>
<evidence type="ECO:0000313" key="3">
    <source>
        <dbReference type="Proteomes" id="UP000094527"/>
    </source>
</evidence>
<name>A0A1D2NEM2_ORCCI</name>
<dbReference type="AlphaFoldDB" id="A0A1D2NEM2"/>
<proteinExistence type="predicted"/>
<dbReference type="PROSITE" id="PS50097">
    <property type="entry name" value="BTB"/>
    <property type="match status" value="1"/>
</dbReference>
<gene>
    <name evidence="2" type="ORF">Ocin01_02981</name>
</gene>
<evidence type="ECO:0000313" key="2">
    <source>
        <dbReference type="EMBL" id="ODN03703.1"/>
    </source>
</evidence>
<comment type="caution">
    <text evidence="2">The sequence shown here is derived from an EMBL/GenBank/DDBJ whole genome shotgun (WGS) entry which is preliminary data.</text>
</comment>
<evidence type="ECO:0000259" key="1">
    <source>
        <dbReference type="PROSITE" id="PS50097"/>
    </source>
</evidence>
<sequence>KLIMNTGGVGNVGNDERNNFRDSLVRWIHDENDEIDDIVNRDMDISIESVEDTSSIVFIVKNHNFLWEGFPESKEKKEYQEDLLFGWTNNCVGSPHRESVEIQPLQKVLEKTFGRSFPLSTKRNLALSLHLDVGYILYIQLNAENQFFQKLREVVSNPILIVDLKMVQLHESIEIPLNDGDFAMLKYPSLEFEMLTSRKLQRGESVIGTISVKLRGQENQLLGKYDGPNLAEMLLSNKADTDCTLVAANGKELQCHQLILKTHSIIFKTMFDSGMQESTSRRVEVNYMTEEAVDAFLLFLYSRDLTKPTKNCSVAVSILKTAHMYQIKELELAMIRLLTAKRNPDDEKKWYYSVSLEEAMDLYIFAHKVECNYESVKVACARLLKSRLDELKDSNMFKAIFRTHPDVAMQLALDFGK</sequence>
<dbReference type="OrthoDB" id="6499564at2759"/>
<keyword evidence="3" id="KW-1185">Reference proteome</keyword>
<dbReference type="SMART" id="SM00225">
    <property type="entry name" value="BTB"/>
    <property type="match status" value="1"/>
</dbReference>
<organism evidence="2 3">
    <name type="scientific">Orchesella cincta</name>
    <name type="common">Springtail</name>
    <name type="synonym">Podura cincta</name>
    <dbReference type="NCBI Taxonomy" id="48709"/>
    <lineage>
        <taxon>Eukaryota</taxon>
        <taxon>Metazoa</taxon>
        <taxon>Ecdysozoa</taxon>
        <taxon>Arthropoda</taxon>
        <taxon>Hexapoda</taxon>
        <taxon>Collembola</taxon>
        <taxon>Entomobryomorpha</taxon>
        <taxon>Entomobryoidea</taxon>
        <taxon>Orchesellidae</taxon>
        <taxon>Orchesellinae</taxon>
        <taxon>Orchesella</taxon>
    </lineage>
</organism>
<reference evidence="2 3" key="1">
    <citation type="journal article" date="2016" name="Genome Biol. Evol.">
        <title>Gene Family Evolution Reflects Adaptation to Soil Environmental Stressors in the Genome of the Collembolan Orchesella cincta.</title>
        <authorList>
            <person name="Faddeeva-Vakhrusheva A."/>
            <person name="Derks M.F."/>
            <person name="Anvar S.Y."/>
            <person name="Agamennone V."/>
            <person name="Suring W."/>
            <person name="Smit S."/>
            <person name="van Straalen N.M."/>
            <person name="Roelofs D."/>
        </authorList>
    </citation>
    <scope>NUCLEOTIDE SEQUENCE [LARGE SCALE GENOMIC DNA]</scope>
    <source>
        <tissue evidence="2">Mixed pool</tissue>
    </source>
</reference>
<protein>
    <submittedName>
        <fullName evidence="2">Speckle-type POZ protein</fullName>
    </submittedName>
</protein>
<dbReference type="Gene3D" id="3.30.710.10">
    <property type="entry name" value="Potassium Channel Kv1.1, Chain A"/>
    <property type="match status" value="1"/>
</dbReference>
<dbReference type="STRING" id="48709.A0A1D2NEM2"/>
<dbReference type="InterPro" id="IPR000210">
    <property type="entry name" value="BTB/POZ_dom"/>
</dbReference>
<accession>A0A1D2NEM2</accession>
<feature type="domain" description="BTB" evidence="1">
    <location>
        <begin position="241"/>
        <end position="309"/>
    </location>
</feature>
<dbReference type="Pfam" id="PF00651">
    <property type="entry name" value="BTB"/>
    <property type="match status" value="1"/>
</dbReference>
<feature type="non-terminal residue" evidence="2">
    <location>
        <position position="1"/>
    </location>
</feature>